<accession>A0A2A6B9I8</accession>
<evidence type="ECO:0000313" key="1">
    <source>
        <dbReference type="EnsemblMetazoa" id="PPA35115.1"/>
    </source>
</evidence>
<accession>A0A8R1YP85</accession>
<sequence length="71" mass="7866">MISFSKWITVSAAMIKSKGLAYCCLQHEFLHGKVLAEVLVEVGHDHGTYDLTEQIQSFGRLASQNGDRIAD</sequence>
<dbReference type="AlphaFoldDB" id="A0A2A6B9I8"/>
<dbReference type="Proteomes" id="UP000005239">
    <property type="component" value="Unassembled WGS sequence"/>
</dbReference>
<proteinExistence type="predicted"/>
<reference evidence="2" key="1">
    <citation type="journal article" date="2008" name="Nat. Genet.">
        <title>The Pristionchus pacificus genome provides a unique perspective on nematode lifestyle and parasitism.</title>
        <authorList>
            <person name="Dieterich C."/>
            <person name="Clifton S.W."/>
            <person name="Schuster L.N."/>
            <person name="Chinwalla A."/>
            <person name="Delehaunty K."/>
            <person name="Dinkelacker I."/>
            <person name="Fulton L."/>
            <person name="Fulton R."/>
            <person name="Godfrey J."/>
            <person name="Minx P."/>
            <person name="Mitreva M."/>
            <person name="Roeseler W."/>
            <person name="Tian H."/>
            <person name="Witte H."/>
            <person name="Yang S.P."/>
            <person name="Wilson R.K."/>
            <person name="Sommer R.J."/>
        </authorList>
    </citation>
    <scope>NUCLEOTIDE SEQUENCE [LARGE SCALE GENOMIC DNA]</scope>
    <source>
        <strain evidence="2">PS312</strain>
    </source>
</reference>
<protein>
    <submittedName>
        <fullName evidence="1">Uncharacterized protein</fullName>
    </submittedName>
</protein>
<evidence type="ECO:0000313" key="2">
    <source>
        <dbReference type="Proteomes" id="UP000005239"/>
    </source>
</evidence>
<organism evidence="1 2">
    <name type="scientific">Pristionchus pacificus</name>
    <name type="common">Parasitic nematode worm</name>
    <dbReference type="NCBI Taxonomy" id="54126"/>
    <lineage>
        <taxon>Eukaryota</taxon>
        <taxon>Metazoa</taxon>
        <taxon>Ecdysozoa</taxon>
        <taxon>Nematoda</taxon>
        <taxon>Chromadorea</taxon>
        <taxon>Rhabditida</taxon>
        <taxon>Rhabditina</taxon>
        <taxon>Diplogasteromorpha</taxon>
        <taxon>Diplogasteroidea</taxon>
        <taxon>Neodiplogasteridae</taxon>
        <taxon>Pristionchus</taxon>
    </lineage>
</organism>
<gene>
    <name evidence="1" type="primary">WBGene00273484</name>
</gene>
<keyword evidence="2" id="KW-1185">Reference proteome</keyword>
<reference evidence="1" key="2">
    <citation type="submission" date="2022-06" db="UniProtKB">
        <authorList>
            <consortium name="EnsemblMetazoa"/>
        </authorList>
    </citation>
    <scope>IDENTIFICATION</scope>
    <source>
        <strain evidence="1">PS312</strain>
    </source>
</reference>
<name>A0A2A6B9I8_PRIPA</name>
<dbReference type="EnsemblMetazoa" id="PPA35115.1">
    <property type="protein sequence ID" value="PPA35115.1"/>
    <property type="gene ID" value="WBGene00273484"/>
</dbReference>